<keyword evidence="9" id="KW-1185">Reference proteome</keyword>
<accession>A0A9P7UPL1</accession>
<dbReference type="InterPro" id="IPR036259">
    <property type="entry name" value="MFS_trans_sf"/>
</dbReference>
<dbReference type="GeneID" id="66080166"/>
<feature type="transmembrane region" description="Helical" evidence="6">
    <location>
        <begin position="127"/>
        <end position="145"/>
    </location>
</feature>
<evidence type="ECO:0000256" key="5">
    <source>
        <dbReference type="SAM" id="MobiDB-lite"/>
    </source>
</evidence>
<evidence type="ECO:0000256" key="4">
    <source>
        <dbReference type="ARBA" id="ARBA00023136"/>
    </source>
</evidence>
<feature type="transmembrane region" description="Helical" evidence="6">
    <location>
        <begin position="422"/>
        <end position="443"/>
    </location>
</feature>
<reference evidence="8" key="1">
    <citation type="journal article" date="2021" name="Genome Biol. Evol.">
        <title>The assembled and annotated genome of the fairy-ring fungus Marasmius oreades.</title>
        <authorList>
            <person name="Hiltunen M."/>
            <person name="Ament-Velasquez S.L."/>
            <person name="Johannesson H."/>
        </authorList>
    </citation>
    <scope>NUCLEOTIDE SEQUENCE</scope>
    <source>
        <strain evidence="8">03SP1</strain>
    </source>
</reference>
<dbReference type="PANTHER" id="PTHR23508:SF10">
    <property type="entry name" value="CARBOXYLIC ACID TRANSPORTER PROTEIN HOMOLOG"/>
    <property type="match status" value="1"/>
</dbReference>
<feature type="transmembrane region" description="Helical" evidence="6">
    <location>
        <begin position="384"/>
        <end position="402"/>
    </location>
</feature>
<dbReference type="PANTHER" id="PTHR23508">
    <property type="entry name" value="CARBOXYLIC ACID TRANSPORTER PROTEIN HOMOLOG"/>
    <property type="match status" value="1"/>
</dbReference>
<feature type="transmembrane region" description="Helical" evidence="6">
    <location>
        <begin position="298"/>
        <end position="318"/>
    </location>
</feature>
<comment type="caution">
    <text evidence="8">The sequence shown here is derived from an EMBL/GenBank/DDBJ whole genome shotgun (WGS) entry which is preliminary data.</text>
</comment>
<evidence type="ECO:0000256" key="1">
    <source>
        <dbReference type="ARBA" id="ARBA00004141"/>
    </source>
</evidence>
<dbReference type="InterPro" id="IPR011701">
    <property type="entry name" value="MFS"/>
</dbReference>
<sequence>MGSQRLRLDRNCLKRQIPPPRPIFQVLLTLTWAQWAQFLVGWFSWFCDCFDTVVLPLSVIGLTQTFGKSTQEITLAITLSQILRPVGALVAGILSDRFGRKWPMFFVLIFVGIVQIAAGFIDNFNHFLVLRAVYGIGLGGVWSIAHSTALENLPVELRGVAGAIITQANGVSFIVGAVISMTMVQRVAVGWRVLFWISGGSTLLAAGTRLLVPESDVFLAAQDRERKVIRGDGKATSQWTKTGIFLKQMRRMLEVHWVSLIYSSLLVMALKFLYHGSQDLYPTFLQETKKFTPRDADIATIIANCGAISGGSLSGLISQFVGRRLTMIMCIILAAAFIPLCVLPSSFAALAAGAFFVQAGALGALGVVPVFLSEISPPAFRATFGGLVYNVANAIAGTSAPIETAAGKFKIKGNEAKVLPNYTTVQGLFIGISAACSLLFVLFSPENHGSHFENHKVAYEEDDEANAMDVQSCKTGERESRSDPIKSEVVD</sequence>
<dbReference type="KEGG" id="more:E1B28_011091"/>
<feature type="compositionally biased region" description="Basic and acidic residues" evidence="5">
    <location>
        <begin position="475"/>
        <end position="491"/>
    </location>
</feature>
<name>A0A9P7UPL1_9AGAR</name>
<feature type="transmembrane region" description="Helical" evidence="6">
    <location>
        <begin position="325"/>
        <end position="345"/>
    </location>
</feature>
<dbReference type="GO" id="GO:0015355">
    <property type="term" value="F:secondary active monocarboxylate transmembrane transporter activity"/>
    <property type="evidence" value="ECO:0007669"/>
    <property type="project" value="TreeGrafter"/>
</dbReference>
<dbReference type="OrthoDB" id="5296287at2759"/>
<keyword evidence="3 6" id="KW-1133">Transmembrane helix</keyword>
<dbReference type="CDD" id="cd17316">
    <property type="entry name" value="MFS_SV2_like"/>
    <property type="match status" value="1"/>
</dbReference>
<feature type="transmembrane region" description="Helical" evidence="6">
    <location>
        <begin position="351"/>
        <end position="372"/>
    </location>
</feature>
<dbReference type="Gene3D" id="1.20.1250.20">
    <property type="entry name" value="MFS general substrate transporter like domains"/>
    <property type="match status" value="2"/>
</dbReference>
<proteinExistence type="predicted"/>
<evidence type="ECO:0000313" key="9">
    <source>
        <dbReference type="Proteomes" id="UP001049176"/>
    </source>
</evidence>
<dbReference type="InterPro" id="IPR020846">
    <property type="entry name" value="MFS_dom"/>
</dbReference>
<dbReference type="PROSITE" id="PS50850">
    <property type="entry name" value="MFS"/>
    <property type="match status" value="1"/>
</dbReference>
<evidence type="ECO:0000259" key="7">
    <source>
        <dbReference type="PROSITE" id="PS50850"/>
    </source>
</evidence>
<feature type="transmembrane region" description="Helical" evidence="6">
    <location>
        <begin position="255"/>
        <end position="274"/>
    </location>
</feature>
<dbReference type="Pfam" id="PF07690">
    <property type="entry name" value="MFS_1"/>
    <property type="match status" value="1"/>
</dbReference>
<dbReference type="EMBL" id="CM032187">
    <property type="protein sequence ID" value="KAG7089403.1"/>
    <property type="molecule type" value="Genomic_DNA"/>
</dbReference>
<feature type="transmembrane region" description="Helical" evidence="6">
    <location>
        <begin position="23"/>
        <end position="45"/>
    </location>
</feature>
<feature type="domain" description="Major facilitator superfamily (MFS) profile" evidence="7">
    <location>
        <begin position="37"/>
        <end position="448"/>
    </location>
</feature>
<evidence type="ECO:0000313" key="8">
    <source>
        <dbReference type="EMBL" id="KAG7089403.1"/>
    </source>
</evidence>
<dbReference type="GO" id="GO:0035879">
    <property type="term" value="P:plasma membrane lactate transport"/>
    <property type="evidence" value="ECO:0007669"/>
    <property type="project" value="TreeGrafter"/>
</dbReference>
<dbReference type="Proteomes" id="UP001049176">
    <property type="component" value="Chromosome 7"/>
</dbReference>
<gene>
    <name evidence="8" type="ORF">E1B28_011091</name>
</gene>
<dbReference type="RefSeq" id="XP_043005873.1">
    <property type="nucleotide sequence ID" value="XM_043156089.1"/>
</dbReference>
<comment type="subcellular location">
    <subcellularLocation>
        <location evidence="1">Membrane</location>
        <topology evidence="1">Multi-pass membrane protein</topology>
    </subcellularLocation>
</comment>
<dbReference type="SUPFAM" id="SSF103473">
    <property type="entry name" value="MFS general substrate transporter"/>
    <property type="match status" value="1"/>
</dbReference>
<feature type="transmembrane region" description="Helical" evidence="6">
    <location>
        <begin position="157"/>
        <end position="181"/>
    </location>
</feature>
<feature type="region of interest" description="Disordered" evidence="5">
    <location>
        <begin position="464"/>
        <end position="491"/>
    </location>
</feature>
<protein>
    <recommendedName>
        <fullName evidence="7">Major facilitator superfamily (MFS) profile domain-containing protein</fullName>
    </recommendedName>
</protein>
<keyword evidence="4 6" id="KW-0472">Membrane</keyword>
<dbReference type="GO" id="GO:0005886">
    <property type="term" value="C:plasma membrane"/>
    <property type="evidence" value="ECO:0007669"/>
    <property type="project" value="TreeGrafter"/>
</dbReference>
<feature type="transmembrane region" description="Helical" evidence="6">
    <location>
        <begin position="102"/>
        <end position="121"/>
    </location>
</feature>
<dbReference type="AlphaFoldDB" id="A0A9P7UPL1"/>
<organism evidence="8 9">
    <name type="scientific">Marasmius oreades</name>
    <name type="common">fairy-ring Marasmius</name>
    <dbReference type="NCBI Taxonomy" id="181124"/>
    <lineage>
        <taxon>Eukaryota</taxon>
        <taxon>Fungi</taxon>
        <taxon>Dikarya</taxon>
        <taxon>Basidiomycota</taxon>
        <taxon>Agaricomycotina</taxon>
        <taxon>Agaricomycetes</taxon>
        <taxon>Agaricomycetidae</taxon>
        <taxon>Agaricales</taxon>
        <taxon>Marasmiineae</taxon>
        <taxon>Marasmiaceae</taxon>
        <taxon>Marasmius</taxon>
    </lineage>
</organism>
<keyword evidence="2 6" id="KW-0812">Transmembrane</keyword>
<evidence type="ECO:0000256" key="6">
    <source>
        <dbReference type="SAM" id="Phobius"/>
    </source>
</evidence>
<evidence type="ECO:0000256" key="3">
    <source>
        <dbReference type="ARBA" id="ARBA00022989"/>
    </source>
</evidence>
<evidence type="ECO:0000256" key="2">
    <source>
        <dbReference type="ARBA" id="ARBA00022692"/>
    </source>
</evidence>